<keyword evidence="2" id="KW-0547">Nucleotide-binding</keyword>
<feature type="domain" description="GHMP kinase C-terminal" evidence="6">
    <location>
        <begin position="193"/>
        <end position="266"/>
    </location>
</feature>
<keyword evidence="4" id="KW-0067">ATP-binding</keyword>
<proteinExistence type="predicted"/>
<evidence type="ECO:0000256" key="1">
    <source>
        <dbReference type="ARBA" id="ARBA00022679"/>
    </source>
</evidence>
<dbReference type="InterPro" id="IPR014721">
    <property type="entry name" value="Ribsml_uS5_D2-typ_fold_subgr"/>
</dbReference>
<dbReference type="InterPro" id="IPR013750">
    <property type="entry name" value="GHMP_kinase_C_dom"/>
</dbReference>
<dbReference type="InterPro" id="IPR012363">
    <property type="entry name" value="PduX"/>
</dbReference>
<evidence type="ECO:0000313" key="8">
    <source>
        <dbReference type="Proteomes" id="UP001140817"/>
    </source>
</evidence>
<protein>
    <submittedName>
        <fullName evidence="7">Serine/threonine protein kinase</fullName>
    </submittedName>
</protein>
<evidence type="ECO:0000313" key="7">
    <source>
        <dbReference type="EMBL" id="MCR1822270.1"/>
    </source>
</evidence>
<organism evidence="7 8">
    <name type="scientific">Terrisporobacter muris</name>
    <dbReference type="NCBI Taxonomy" id="2963284"/>
    <lineage>
        <taxon>Bacteria</taxon>
        <taxon>Bacillati</taxon>
        <taxon>Bacillota</taxon>
        <taxon>Clostridia</taxon>
        <taxon>Peptostreptococcales</taxon>
        <taxon>Peptostreptococcaceae</taxon>
        <taxon>Terrisporobacter</taxon>
    </lineage>
</organism>
<reference evidence="7" key="1">
    <citation type="submission" date="2022-07" db="EMBL/GenBank/DDBJ databases">
        <title>Enhanced cultured diversity of the mouse gut microbiota enables custom-made synthetic communities.</title>
        <authorList>
            <person name="Afrizal A."/>
        </authorList>
    </citation>
    <scope>NUCLEOTIDE SEQUENCE</scope>
    <source>
        <strain evidence="7">DSM 29186</strain>
    </source>
</reference>
<sequence length="300" mass="33876">MKSYGICPASCGEFVQGILDREEYLSSYAIDMFSVATLEEKQENINLGPKKSRKAIEKVFERFNIPLRECKNISLNINSNIPIGKGMASSTADIGATIKATLSILNKDLGNEEISLIASEIEPTDSILLYKNSIFNPVNGQVKKYLSNLNNGRVIILEPDEILETSIIRSNPNYLDIKLENKAIINKSFDLLEEGLRDQDLKLIGKACTLSSLANENIHKKPYLNEIIEISNKMGAYGVNIAHSGTVIGILIDNKMDHERIMSYIKEISLDDYYKRIHLSKIIGYKEREEIEWNMLKTLR</sequence>
<dbReference type="GO" id="GO:0004674">
    <property type="term" value="F:protein serine/threonine kinase activity"/>
    <property type="evidence" value="ECO:0007669"/>
    <property type="project" value="UniProtKB-KW"/>
</dbReference>
<comment type="caution">
    <text evidence="7">The sequence shown here is derived from an EMBL/GenBank/DDBJ whole genome shotgun (WGS) entry which is preliminary data.</text>
</comment>
<accession>A0A9X2S0W2</accession>
<name>A0A9X2S0W2_9FIRM</name>
<gene>
    <name evidence="7" type="ORF">NSA58_05665</name>
</gene>
<dbReference type="InterPro" id="IPR020568">
    <property type="entry name" value="Ribosomal_Su5_D2-typ_SF"/>
</dbReference>
<dbReference type="InterPro" id="IPR006204">
    <property type="entry name" value="GHMP_kinase_N_dom"/>
</dbReference>
<dbReference type="PANTHER" id="PTHR43527:SF1">
    <property type="entry name" value="L-THREONINE KINASE"/>
    <property type="match status" value="1"/>
</dbReference>
<dbReference type="Gene3D" id="3.30.230.10">
    <property type="match status" value="1"/>
</dbReference>
<evidence type="ECO:0000259" key="6">
    <source>
        <dbReference type="Pfam" id="PF08544"/>
    </source>
</evidence>
<dbReference type="PANTHER" id="PTHR43527">
    <property type="entry name" value="4-DIPHOSPHOCYTIDYL-2-C-METHYL-D-ERYTHRITOL KINASE, CHLOROPLASTIC"/>
    <property type="match status" value="1"/>
</dbReference>
<dbReference type="Proteomes" id="UP001140817">
    <property type="component" value="Unassembled WGS sequence"/>
</dbReference>
<evidence type="ECO:0000256" key="4">
    <source>
        <dbReference type="ARBA" id="ARBA00022840"/>
    </source>
</evidence>
<dbReference type="GO" id="GO:0005524">
    <property type="term" value="F:ATP binding"/>
    <property type="evidence" value="ECO:0007669"/>
    <property type="project" value="UniProtKB-KW"/>
</dbReference>
<keyword evidence="8" id="KW-1185">Reference proteome</keyword>
<keyword evidence="1" id="KW-0808">Transferase</keyword>
<dbReference type="RefSeq" id="WP_074429805.1">
    <property type="nucleotide sequence ID" value="NZ_JANKBY010000044.1"/>
</dbReference>
<feature type="domain" description="GHMP kinase N-terminal" evidence="5">
    <location>
        <begin position="54"/>
        <end position="122"/>
    </location>
</feature>
<dbReference type="Pfam" id="PF00288">
    <property type="entry name" value="GHMP_kinases_N"/>
    <property type="match status" value="1"/>
</dbReference>
<dbReference type="EMBL" id="JANKBY010000044">
    <property type="protein sequence ID" value="MCR1822270.1"/>
    <property type="molecule type" value="Genomic_DNA"/>
</dbReference>
<evidence type="ECO:0000256" key="3">
    <source>
        <dbReference type="ARBA" id="ARBA00022777"/>
    </source>
</evidence>
<keyword evidence="7" id="KW-0723">Serine/threonine-protein kinase</keyword>
<dbReference type="AlphaFoldDB" id="A0A9X2S0W2"/>
<keyword evidence="3 7" id="KW-0418">Kinase</keyword>
<dbReference type="PIRSF" id="PIRSF033887">
    <property type="entry name" value="PduX"/>
    <property type="match status" value="1"/>
</dbReference>
<evidence type="ECO:0000256" key="2">
    <source>
        <dbReference type="ARBA" id="ARBA00022741"/>
    </source>
</evidence>
<dbReference type="SUPFAM" id="SSF54211">
    <property type="entry name" value="Ribosomal protein S5 domain 2-like"/>
    <property type="match status" value="1"/>
</dbReference>
<dbReference type="Pfam" id="PF08544">
    <property type="entry name" value="GHMP_kinases_C"/>
    <property type="match status" value="1"/>
</dbReference>
<evidence type="ECO:0000259" key="5">
    <source>
        <dbReference type="Pfam" id="PF00288"/>
    </source>
</evidence>